<dbReference type="Proteomes" id="UP000193240">
    <property type="component" value="Unassembled WGS sequence"/>
</dbReference>
<evidence type="ECO:0000313" key="1">
    <source>
        <dbReference type="EMBL" id="OSS51324.1"/>
    </source>
</evidence>
<organism evidence="1 2">
    <name type="scientific">Epicoccum nigrum</name>
    <name type="common">Soil fungus</name>
    <name type="synonym">Epicoccum purpurascens</name>
    <dbReference type="NCBI Taxonomy" id="105696"/>
    <lineage>
        <taxon>Eukaryota</taxon>
        <taxon>Fungi</taxon>
        <taxon>Dikarya</taxon>
        <taxon>Ascomycota</taxon>
        <taxon>Pezizomycotina</taxon>
        <taxon>Dothideomycetes</taxon>
        <taxon>Pleosporomycetidae</taxon>
        <taxon>Pleosporales</taxon>
        <taxon>Pleosporineae</taxon>
        <taxon>Didymellaceae</taxon>
        <taxon>Epicoccum</taxon>
    </lineage>
</organism>
<evidence type="ECO:0000313" key="2">
    <source>
        <dbReference type="Proteomes" id="UP000193240"/>
    </source>
</evidence>
<reference evidence="1 2" key="1">
    <citation type="journal article" date="2017" name="Genome Announc.">
        <title>Genome sequence of the saprophytic ascomycete Epicoccum nigrum ICMP 19927 strain isolated from New Zealand.</title>
        <authorList>
            <person name="Fokin M."/>
            <person name="Fleetwood D."/>
            <person name="Weir B.S."/>
            <person name="Villas-Boas S.G."/>
        </authorList>
    </citation>
    <scope>NUCLEOTIDE SEQUENCE [LARGE SCALE GENOMIC DNA]</scope>
    <source>
        <strain evidence="1 2">ICMP 19927</strain>
    </source>
</reference>
<dbReference type="InParanoid" id="A0A1Y2M5E7"/>
<keyword evidence="2" id="KW-1185">Reference proteome</keyword>
<gene>
    <name evidence="1" type="ORF">B5807_03185</name>
</gene>
<sequence>MVGRRMDFGHGPAVVVRVHGLCDLVVELLEVEVALVGDGDAVADDVERAVEGVRVADRVEAVAQIDGRVVDALDDLAVHAEAGQLDLEPDDVALGDVGVGHVLDGHGLAVRRAGLHVLALRAAGQGLEDLGGPRAVLGLKAGVGDAVAVAVEAYGAVERRLSPCPAHADVRARPGVACARVDGILGPVLGDAAQDLDFVVHAPLARDHVTAPHAPALLLAHDGGAIVEVEPLVRVLVAHARAVRAAVGLAVVLLVAEQRVCDAVGVLVALLVPRVVLWLAELRHTIGPRPRRVEGGRLVREEDAVARGVVVGGSGLGDRVSHGRVGGGALLLLRLGVTTGRVCARVSRRLALLERLALLSTLAFAWGDART</sequence>
<proteinExistence type="predicted"/>
<protein>
    <submittedName>
        <fullName evidence="1">Uncharacterized protein</fullName>
    </submittedName>
</protein>
<accession>A0A1Y2M5E7</accession>
<dbReference type="AlphaFoldDB" id="A0A1Y2M5E7"/>
<name>A0A1Y2M5E7_EPING</name>
<dbReference type="EMBL" id="KZ107840">
    <property type="protein sequence ID" value="OSS51324.1"/>
    <property type="molecule type" value="Genomic_DNA"/>
</dbReference>